<dbReference type="CDD" id="cd03431">
    <property type="entry name" value="NUDIX_DNA_Glycosylase_C-MutY"/>
    <property type="match status" value="1"/>
</dbReference>
<accession>A0A172ZD03</accession>
<reference evidence="18 19" key="2">
    <citation type="journal article" date="2016" name="Int. J. Syst. Evol. Microbiol.">
        <title>Paenibacillus bovis sp. nov., isolated from raw yak (Bos grunniens) milk.</title>
        <authorList>
            <person name="Gao C."/>
            <person name="Han J."/>
            <person name="Liu Z."/>
            <person name="Xu X."/>
            <person name="Hang F."/>
            <person name="Wu Z."/>
        </authorList>
    </citation>
    <scope>NUCLEOTIDE SEQUENCE [LARGE SCALE GENOMIC DNA]</scope>
    <source>
        <strain evidence="18 19">BD3526</strain>
    </source>
</reference>
<dbReference type="CDD" id="cd00056">
    <property type="entry name" value="ENDO3c"/>
    <property type="match status" value="1"/>
</dbReference>
<keyword evidence="8" id="KW-0227">DNA damage</keyword>
<evidence type="ECO:0000256" key="5">
    <source>
        <dbReference type="ARBA" id="ARBA00022023"/>
    </source>
</evidence>
<dbReference type="GO" id="GO:0035485">
    <property type="term" value="F:adenine/guanine mispair binding"/>
    <property type="evidence" value="ECO:0007669"/>
    <property type="project" value="TreeGrafter"/>
</dbReference>
<evidence type="ECO:0000256" key="11">
    <source>
        <dbReference type="ARBA" id="ARBA00023014"/>
    </source>
</evidence>
<dbReference type="EMBL" id="CP013023">
    <property type="protein sequence ID" value="ANF95498.1"/>
    <property type="molecule type" value="Genomic_DNA"/>
</dbReference>
<keyword evidence="9" id="KW-0378">Hydrolase</keyword>
<evidence type="ECO:0000259" key="17">
    <source>
        <dbReference type="SMART" id="SM00478"/>
    </source>
</evidence>
<dbReference type="SMART" id="SM00478">
    <property type="entry name" value="ENDO3c"/>
    <property type="match status" value="1"/>
</dbReference>
<comment type="cofactor">
    <cofactor evidence="2">
        <name>[4Fe-4S] cluster</name>
        <dbReference type="ChEBI" id="CHEBI:49883"/>
    </cofactor>
</comment>
<dbReference type="Gene3D" id="1.10.340.30">
    <property type="entry name" value="Hypothetical protein, domain 2"/>
    <property type="match status" value="1"/>
</dbReference>
<proteinExistence type="inferred from homology"/>
<comment type="catalytic activity">
    <reaction evidence="1">
        <text>Hydrolyzes free adenine bases from 7,8-dihydro-8-oxoguanine:adenine mismatched double-stranded DNA, leaving an apurinic site.</text>
        <dbReference type="EC" id="3.2.2.31"/>
    </reaction>
</comment>
<dbReference type="InterPro" id="IPR015797">
    <property type="entry name" value="NUDIX_hydrolase-like_dom_sf"/>
</dbReference>
<dbReference type="Proteomes" id="UP000078148">
    <property type="component" value="Chromosome"/>
</dbReference>
<evidence type="ECO:0000256" key="4">
    <source>
        <dbReference type="ARBA" id="ARBA00012045"/>
    </source>
</evidence>
<evidence type="ECO:0000256" key="3">
    <source>
        <dbReference type="ARBA" id="ARBA00008343"/>
    </source>
</evidence>
<dbReference type="FunFam" id="1.10.1670.10:FF:000002">
    <property type="entry name" value="Adenine DNA glycosylase"/>
    <property type="match status" value="1"/>
</dbReference>
<dbReference type="Gene3D" id="3.90.79.10">
    <property type="entry name" value="Nucleoside Triphosphate Pyrophosphohydrolase"/>
    <property type="match status" value="1"/>
</dbReference>
<dbReference type="GO" id="GO:0034039">
    <property type="term" value="F:8-oxo-7,8-dihydroguanine DNA N-glycosylase activity"/>
    <property type="evidence" value="ECO:0007669"/>
    <property type="project" value="TreeGrafter"/>
</dbReference>
<dbReference type="GO" id="GO:0032357">
    <property type="term" value="F:oxidized purine DNA binding"/>
    <property type="evidence" value="ECO:0007669"/>
    <property type="project" value="TreeGrafter"/>
</dbReference>
<dbReference type="Pfam" id="PF14815">
    <property type="entry name" value="NUDIX_4"/>
    <property type="match status" value="1"/>
</dbReference>
<evidence type="ECO:0000256" key="13">
    <source>
        <dbReference type="ARBA" id="ARBA00023204"/>
    </source>
</evidence>
<sequence length="481" mass="53876">MSNITAEQEAKRYFSRELLAWYDEHKRDLPWRRSRNPYHIWISEIMLQQTRVDTVIPYFLRFVEKFPTVEILANAPEEEVLKCWEGLGYYSRARNIQSAAKQVVERHGGIVPDTPEEISALKGIGPYTAGAVLSIAYNVPVPAVDGNVMRVLSRYFCLEDDIAKNPTRIKMEKLAGELIPAGRASDFNQALMELGALICTPKSPHCLTCPVMKHCKGRINGMEEQLPVKTKAKPPRPEHRLLAVIEGQGEHAGKVLIRQRPATGLLARMWELPHVIAEESKKAGAGANLSEEAAMQRLSMALHNEGVEVRPGEAWMTAEHTFSHIQWYMRVFLCTEASAASTAEQNLVGAQSADELARRSDEKAEPASALHSGAKMDISDRQLPLNQVQEPEQGTLDIKLSGATAESLEHIRQQLAASAATDIVEPISQVAEQQEVYAAVPSTLLGEAFAYDYRWISQEDMEKYAFPNLFLKILQQYFKEK</sequence>
<keyword evidence="12" id="KW-0238">DNA-binding</keyword>
<dbReference type="GO" id="GO:0051539">
    <property type="term" value="F:4 iron, 4 sulfur cluster binding"/>
    <property type="evidence" value="ECO:0007669"/>
    <property type="project" value="UniProtKB-KW"/>
</dbReference>
<reference evidence="19" key="1">
    <citation type="submission" date="2015-10" db="EMBL/GenBank/DDBJ databases">
        <title>Genome of Paenibacillus bovis sp. nov.</title>
        <authorList>
            <person name="Wu Z."/>
            <person name="Gao C."/>
            <person name="Liu Z."/>
            <person name="Zheng H."/>
        </authorList>
    </citation>
    <scope>NUCLEOTIDE SEQUENCE [LARGE SCALE GENOMIC DNA]</scope>
    <source>
        <strain evidence="19">BD3526</strain>
    </source>
</reference>
<dbReference type="InterPro" id="IPR044298">
    <property type="entry name" value="MIG/MutY"/>
</dbReference>
<dbReference type="InterPro" id="IPR005760">
    <property type="entry name" value="A/G_AdeGlyc_MutY"/>
</dbReference>
<keyword evidence="6" id="KW-0004">4Fe-4S</keyword>
<feature type="region of interest" description="Disordered" evidence="16">
    <location>
        <begin position="353"/>
        <end position="376"/>
    </location>
</feature>
<evidence type="ECO:0000313" key="19">
    <source>
        <dbReference type="Proteomes" id="UP000078148"/>
    </source>
</evidence>
<evidence type="ECO:0000256" key="8">
    <source>
        <dbReference type="ARBA" id="ARBA00022763"/>
    </source>
</evidence>
<dbReference type="Gene3D" id="1.10.1670.10">
    <property type="entry name" value="Helix-hairpin-Helix base-excision DNA repair enzymes (C-terminal)"/>
    <property type="match status" value="1"/>
</dbReference>
<dbReference type="KEGG" id="pbv:AR543_05375"/>
<evidence type="ECO:0000256" key="2">
    <source>
        <dbReference type="ARBA" id="ARBA00001966"/>
    </source>
</evidence>
<dbReference type="FunFam" id="1.10.340.30:FF:000010">
    <property type="entry name" value="Adenine DNA glycosylase"/>
    <property type="match status" value="1"/>
</dbReference>
<dbReference type="AlphaFoldDB" id="A0A172ZD03"/>
<dbReference type="SUPFAM" id="SSF55811">
    <property type="entry name" value="Nudix"/>
    <property type="match status" value="1"/>
</dbReference>
<evidence type="ECO:0000256" key="15">
    <source>
        <dbReference type="ARBA" id="ARBA00058550"/>
    </source>
</evidence>
<dbReference type="GO" id="GO:0006298">
    <property type="term" value="P:mismatch repair"/>
    <property type="evidence" value="ECO:0007669"/>
    <property type="project" value="TreeGrafter"/>
</dbReference>
<dbReference type="GO" id="GO:0006284">
    <property type="term" value="P:base-excision repair"/>
    <property type="evidence" value="ECO:0007669"/>
    <property type="project" value="InterPro"/>
</dbReference>
<keyword evidence="14" id="KW-0326">Glycosidase</keyword>
<dbReference type="STRING" id="1616788.AR543_05375"/>
<evidence type="ECO:0000256" key="6">
    <source>
        <dbReference type="ARBA" id="ARBA00022485"/>
    </source>
</evidence>
<dbReference type="PANTHER" id="PTHR42944:SF1">
    <property type="entry name" value="ADENINE DNA GLYCOSYLASE"/>
    <property type="match status" value="1"/>
</dbReference>
<evidence type="ECO:0000256" key="9">
    <source>
        <dbReference type="ARBA" id="ARBA00022801"/>
    </source>
</evidence>
<organism evidence="18 19">
    <name type="scientific">Paenibacillus bovis</name>
    <dbReference type="NCBI Taxonomy" id="1616788"/>
    <lineage>
        <taxon>Bacteria</taxon>
        <taxon>Bacillati</taxon>
        <taxon>Bacillota</taxon>
        <taxon>Bacilli</taxon>
        <taxon>Bacillales</taxon>
        <taxon>Paenibacillaceae</taxon>
        <taxon>Paenibacillus</taxon>
    </lineage>
</organism>
<evidence type="ECO:0000256" key="14">
    <source>
        <dbReference type="ARBA" id="ARBA00023295"/>
    </source>
</evidence>
<dbReference type="GO" id="GO:0000701">
    <property type="term" value="F:purine-specific mismatch base pair DNA N-glycosylase activity"/>
    <property type="evidence" value="ECO:0007669"/>
    <property type="project" value="UniProtKB-EC"/>
</dbReference>
<keyword evidence="19" id="KW-1185">Reference proteome</keyword>
<dbReference type="InterPro" id="IPR011257">
    <property type="entry name" value="DNA_glycosylase"/>
</dbReference>
<dbReference type="EC" id="3.2.2.31" evidence="4"/>
<feature type="domain" description="HhH-GPD" evidence="17">
    <location>
        <begin position="46"/>
        <end position="197"/>
    </location>
</feature>
<feature type="compositionally biased region" description="Basic and acidic residues" evidence="16">
    <location>
        <begin position="355"/>
        <end position="365"/>
    </location>
</feature>
<keyword evidence="7" id="KW-0479">Metal-binding</keyword>
<evidence type="ECO:0000256" key="16">
    <source>
        <dbReference type="SAM" id="MobiDB-lite"/>
    </source>
</evidence>
<dbReference type="InterPro" id="IPR000445">
    <property type="entry name" value="HhH_motif"/>
</dbReference>
<name>A0A172ZD03_9BACL</name>
<dbReference type="PANTHER" id="PTHR42944">
    <property type="entry name" value="ADENINE DNA GLYCOSYLASE"/>
    <property type="match status" value="1"/>
</dbReference>
<evidence type="ECO:0000256" key="1">
    <source>
        <dbReference type="ARBA" id="ARBA00000843"/>
    </source>
</evidence>
<keyword evidence="10" id="KW-0408">Iron</keyword>
<evidence type="ECO:0000256" key="12">
    <source>
        <dbReference type="ARBA" id="ARBA00023125"/>
    </source>
</evidence>
<comment type="function">
    <text evidence="15">Base excision repair (BER) glycosylase that initiates repair of A:oxoG to C:G by removing the inappropriately paired adenine base from the DNA backbone, generating an abasic site product. 8-oxoguanine (oxoG) is a genotoxic DNA lesion resulting from oxidation of guanine; this residue is misread by replicative DNA polymerases, that insert adenine instead of cytosine opposite the oxidized damaged base. Shows a powerful dicrimination of A versus C, since it does not cleave cytosine in oxoG:C pairs. May also be able to remove adenine from A:G mispairs, although this activity may not be physiologically relevant.</text>
</comment>
<dbReference type="NCBIfam" id="TIGR01084">
    <property type="entry name" value="mutY"/>
    <property type="match status" value="1"/>
</dbReference>
<protein>
    <recommendedName>
        <fullName evidence="5">Adenine DNA glycosylase</fullName>
        <ecNumber evidence="4">3.2.2.31</ecNumber>
    </recommendedName>
</protein>
<dbReference type="InterPro" id="IPR003265">
    <property type="entry name" value="HhH-GPD_domain"/>
</dbReference>
<dbReference type="GO" id="GO:0046872">
    <property type="term" value="F:metal ion binding"/>
    <property type="evidence" value="ECO:0007669"/>
    <property type="project" value="UniProtKB-KW"/>
</dbReference>
<dbReference type="Pfam" id="PF00633">
    <property type="entry name" value="HHH"/>
    <property type="match status" value="1"/>
</dbReference>
<dbReference type="SUPFAM" id="SSF48150">
    <property type="entry name" value="DNA-glycosylase"/>
    <property type="match status" value="1"/>
</dbReference>
<keyword evidence="11" id="KW-0411">Iron-sulfur</keyword>
<evidence type="ECO:0000256" key="7">
    <source>
        <dbReference type="ARBA" id="ARBA00022723"/>
    </source>
</evidence>
<gene>
    <name evidence="18" type="ORF">AR543_05375</name>
</gene>
<keyword evidence="13" id="KW-0234">DNA repair</keyword>
<evidence type="ECO:0000313" key="18">
    <source>
        <dbReference type="EMBL" id="ANF95498.1"/>
    </source>
</evidence>
<comment type="similarity">
    <text evidence="3">Belongs to the Nth/MutY family.</text>
</comment>
<dbReference type="InterPro" id="IPR023170">
    <property type="entry name" value="HhH_base_excis_C"/>
</dbReference>
<dbReference type="Pfam" id="PF00730">
    <property type="entry name" value="HhH-GPD"/>
    <property type="match status" value="1"/>
</dbReference>
<dbReference type="OrthoDB" id="9802365at2"/>
<dbReference type="RefSeq" id="WP_060532474.1">
    <property type="nucleotide sequence ID" value="NZ_CP013023.1"/>
</dbReference>
<evidence type="ECO:0000256" key="10">
    <source>
        <dbReference type="ARBA" id="ARBA00023004"/>
    </source>
</evidence>
<dbReference type="InterPro" id="IPR029119">
    <property type="entry name" value="MutY_C"/>
</dbReference>